<feature type="transmembrane region" description="Helical" evidence="15">
    <location>
        <begin position="398"/>
        <end position="419"/>
    </location>
</feature>
<dbReference type="CDD" id="cd00130">
    <property type="entry name" value="PAS"/>
    <property type="match status" value="1"/>
</dbReference>
<evidence type="ECO:0000256" key="13">
    <source>
        <dbReference type="ARBA" id="ARBA00023136"/>
    </source>
</evidence>
<evidence type="ECO:0000256" key="10">
    <source>
        <dbReference type="ARBA" id="ARBA00022840"/>
    </source>
</evidence>
<dbReference type="InterPro" id="IPR035965">
    <property type="entry name" value="PAS-like_dom_sf"/>
</dbReference>
<feature type="transmembrane region" description="Helical" evidence="15">
    <location>
        <begin position="269"/>
        <end position="296"/>
    </location>
</feature>
<comment type="similarity">
    <text evidence="3">Belongs to the sodium:solute symporter (SSF) (TC 2.A.21) family.</text>
</comment>
<dbReference type="InterPro" id="IPR003594">
    <property type="entry name" value="HATPase_dom"/>
</dbReference>
<dbReference type="InterPro" id="IPR036890">
    <property type="entry name" value="HATPase_C_sf"/>
</dbReference>
<comment type="caution">
    <text evidence="19">The sequence shown here is derived from an EMBL/GenBank/DDBJ whole genome shotgun (WGS) entry which is preliminary data.</text>
</comment>
<evidence type="ECO:0000256" key="8">
    <source>
        <dbReference type="ARBA" id="ARBA00022741"/>
    </source>
</evidence>
<evidence type="ECO:0000256" key="3">
    <source>
        <dbReference type="ARBA" id="ARBA00006434"/>
    </source>
</evidence>
<evidence type="ECO:0000256" key="2">
    <source>
        <dbReference type="ARBA" id="ARBA00004141"/>
    </source>
</evidence>
<evidence type="ECO:0000256" key="6">
    <source>
        <dbReference type="ARBA" id="ARBA00022679"/>
    </source>
</evidence>
<evidence type="ECO:0000259" key="17">
    <source>
        <dbReference type="PROSITE" id="PS50112"/>
    </source>
</evidence>
<dbReference type="InterPro" id="IPR005467">
    <property type="entry name" value="His_kinase_dom"/>
</dbReference>
<evidence type="ECO:0000256" key="1">
    <source>
        <dbReference type="ARBA" id="ARBA00000085"/>
    </source>
</evidence>
<feature type="transmembrane region" description="Helical" evidence="15">
    <location>
        <begin position="152"/>
        <end position="171"/>
    </location>
</feature>
<evidence type="ECO:0000313" key="19">
    <source>
        <dbReference type="EMBL" id="MBF5051671.1"/>
    </source>
</evidence>
<evidence type="ECO:0000256" key="15">
    <source>
        <dbReference type="SAM" id="Phobius"/>
    </source>
</evidence>
<dbReference type="InterPro" id="IPR004358">
    <property type="entry name" value="Sig_transdc_His_kin-like_C"/>
</dbReference>
<feature type="domain" description="PAC" evidence="18">
    <location>
        <begin position="695"/>
        <end position="749"/>
    </location>
</feature>
<dbReference type="PRINTS" id="PR00344">
    <property type="entry name" value="BCTRLSENSOR"/>
</dbReference>
<keyword evidence="11 15" id="KW-1133">Transmembrane helix</keyword>
<dbReference type="SMART" id="SM00091">
    <property type="entry name" value="PAS"/>
    <property type="match status" value="1"/>
</dbReference>
<feature type="transmembrane region" description="Helical" evidence="15">
    <location>
        <begin position="368"/>
        <end position="386"/>
    </location>
</feature>
<dbReference type="EMBL" id="ARXR01000002">
    <property type="protein sequence ID" value="MBF5051671.1"/>
    <property type="molecule type" value="Genomic_DNA"/>
</dbReference>
<feature type="transmembrane region" description="Helical" evidence="15">
    <location>
        <begin position="238"/>
        <end position="257"/>
    </location>
</feature>
<dbReference type="PROSITE" id="PS50283">
    <property type="entry name" value="NA_SOLUT_SYMP_3"/>
    <property type="match status" value="1"/>
</dbReference>
<dbReference type="Pfam" id="PF08448">
    <property type="entry name" value="PAS_4"/>
    <property type="match status" value="1"/>
</dbReference>
<feature type="transmembrane region" description="Helical" evidence="15">
    <location>
        <begin position="114"/>
        <end position="132"/>
    </location>
</feature>
<reference evidence="19 20" key="1">
    <citation type="submission" date="2012-09" db="EMBL/GenBank/DDBJ databases">
        <title>Genome Sequence of alkane-degrading Bacterium Alcanivorax venustensis ISO4.</title>
        <authorList>
            <person name="Lai Q."/>
            <person name="Shao Z."/>
        </authorList>
    </citation>
    <scope>NUCLEOTIDE SEQUENCE [LARGE SCALE GENOMIC DNA]</scope>
    <source>
        <strain evidence="19 20">ISO4</strain>
    </source>
</reference>
<keyword evidence="13 15" id="KW-0472">Membrane</keyword>
<feature type="transmembrane region" description="Helical" evidence="15">
    <location>
        <begin position="6"/>
        <end position="27"/>
    </location>
</feature>
<dbReference type="GO" id="GO:0016301">
    <property type="term" value="F:kinase activity"/>
    <property type="evidence" value="ECO:0007669"/>
    <property type="project" value="UniProtKB-KW"/>
</dbReference>
<proteinExistence type="inferred from homology"/>
<feature type="transmembrane region" description="Helical" evidence="15">
    <location>
        <begin position="426"/>
        <end position="448"/>
    </location>
</feature>
<evidence type="ECO:0000259" key="18">
    <source>
        <dbReference type="PROSITE" id="PS50113"/>
    </source>
</evidence>
<accession>A0ABS0AC00</accession>
<evidence type="ECO:0000259" key="16">
    <source>
        <dbReference type="PROSITE" id="PS50109"/>
    </source>
</evidence>
<dbReference type="PROSITE" id="PS50113">
    <property type="entry name" value="PAC"/>
    <property type="match status" value="1"/>
</dbReference>
<protein>
    <recommendedName>
        <fullName evidence="4">histidine kinase</fullName>
        <ecNumber evidence="4">2.7.13.3</ecNumber>
    </recommendedName>
</protein>
<dbReference type="PROSITE" id="PS50112">
    <property type="entry name" value="PAS"/>
    <property type="match status" value="1"/>
</dbReference>
<feature type="transmembrane region" description="Helical" evidence="15">
    <location>
        <begin position="471"/>
        <end position="492"/>
    </location>
</feature>
<dbReference type="EC" id="2.7.13.3" evidence="4"/>
<dbReference type="PROSITE" id="PS50109">
    <property type="entry name" value="HIS_KIN"/>
    <property type="match status" value="1"/>
</dbReference>
<keyword evidence="7 15" id="KW-0812">Transmembrane</keyword>
<feature type="transmembrane region" description="Helical" evidence="15">
    <location>
        <begin position="183"/>
        <end position="210"/>
    </location>
</feature>
<keyword evidence="10" id="KW-0067">ATP-binding</keyword>
<keyword evidence="6" id="KW-0808">Transferase</keyword>
<name>A0ABS0AC00_9GAMM</name>
<dbReference type="Gene3D" id="1.20.1730.10">
    <property type="entry name" value="Sodium/glucose cotransporter"/>
    <property type="match status" value="1"/>
</dbReference>
<dbReference type="PANTHER" id="PTHR43065">
    <property type="entry name" value="SENSOR HISTIDINE KINASE"/>
    <property type="match status" value="1"/>
</dbReference>
<dbReference type="Pfam" id="PF02518">
    <property type="entry name" value="HATPase_c"/>
    <property type="match status" value="1"/>
</dbReference>
<dbReference type="InterPro" id="IPR038377">
    <property type="entry name" value="Na/Glc_symporter_sf"/>
</dbReference>
<evidence type="ECO:0000256" key="12">
    <source>
        <dbReference type="ARBA" id="ARBA00023012"/>
    </source>
</evidence>
<dbReference type="SUPFAM" id="SSF55874">
    <property type="entry name" value="ATPase domain of HSP90 chaperone/DNA topoisomerase II/histidine kinase"/>
    <property type="match status" value="1"/>
</dbReference>
<dbReference type="SMART" id="SM00388">
    <property type="entry name" value="HisKA"/>
    <property type="match status" value="1"/>
</dbReference>
<feature type="domain" description="Histidine kinase" evidence="16">
    <location>
        <begin position="762"/>
        <end position="974"/>
    </location>
</feature>
<keyword evidence="5" id="KW-0597">Phosphoprotein</keyword>
<evidence type="ECO:0000256" key="7">
    <source>
        <dbReference type="ARBA" id="ARBA00022692"/>
    </source>
</evidence>
<dbReference type="InterPro" id="IPR003661">
    <property type="entry name" value="HisK_dim/P_dom"/>
</dbReference>
<dbReference type="Proteomes" id="UP000644441">
    <property type="component" value="Unassembled WGS sequence"/>
</dbReference>
<dbReference type="CDD" id="cd10322">
    <property type="entry name" value="SLC5sbd"/>
    <property type="match status" value="1"/>
</dbReference>
<keyword evidence="20" id="KW-1185">Reference proteome</keyword>
<dbReference type="Pfam" id="PF00512">
    <property type="entry name" value="HisKA"/>
    <property type="match status" value="1"/>
</dbReference>
<keyword evidence="9 19" id="KW-0418">Kinase</keyword>
<dbReference type="Gene3D" id="3.30.450.20">
    <property type="entry name" value="PAS domain"/>
    <property type="match status" value="1"/>
</dbReference>
<dbReference type="InterPro" id="IPR036097">
    <property type="entry name" value="HisK_dim/P_sf"/>
</dbReference>
<dbReference type="InterPro" id="IPR013656">
    <property type="entry name" value="PAS_4"/>
</dbReference>
<evidence type="ECO:0000256" key="14">
    <source>
        <dbReference type="SAM" id="Coils"/>
    </source>
</evidence>
<dbReference type="InterPro" id="IPR000700">
    <property type="entry name" value="PAS-assoc_C"/>
</dbReference>
<dbReference type="SUPFAM" id="SSF55785">
    <property type="entry name" value="PYP-like sensor domain (PAS domain)"/>
    <property type="match status" value="1"/>
</dbReference>
<evidence type="ECO:0000313" key="20">
    <source>
        <dbReference type="Proteomes" id="UP000644441"/>
    </source>
</evidence>
<keyword evidence="12" id="KW-0902">Two-component regulatory system</keyword>
<dbReference type="CDD" id="cd00082">
    <property type="entry name" value="HisKA"/>
    <property type="match status" value="1"/>
</dbReference>
<dbReference type="SMART" id="SM00387">
    <property type="entry name" value="HATPase_c"/>
    <property type="match status" value="1"/>
</dbReference>
<dbReference type="PANTHER" id="PTHR43065:SF10">
    <property type="entry name" value="PEROXIDE STRESS-ACTIVATED HISTIDINE KINASE MAK3"/>
    <property type="match status" value="1"/>
</dbReference>
<dbReference type="Gene3D" id="1.10.287.130">
    <property type="match status" value="1"/>
</dbReference>
<comment type="subcellular location">
    <subcellularLocation>
        <location evidence="2">Membrane</location>
        <topology evidence="2">Multi-pass membrane protein</topology>
    </subcellularLocation>
</comment>
<comment type="catalytic activity">
    <reaction evidence="1">
        <text>ATP + protein L-histidine = ADP + protein N-phospho-L-histidine.</text>
        <dbReference type="EC" id="2.7.13.3"/>
    </reaction>
</comment>
<sequence>MAYSVSDLILIAGAYLLFLFLVAWITEKGWIPARLVRHPAVYVFSLGVYASAWAIYGSVGYAHDYGYNFLAYFLGISGVFLLAPILLAPILRLTTTYQLSSLADLFAFRYRSRLAGALTTVMMVVGMLPLLSMQIKAVAESIQILTGEPDPAWVAFWFCLLITLFAILFGARHATARERHEGLVVAIATESLIKVAAFAAVALIGLFGVFDGPSGLGVWLDQHPEMLSRLYAPLQDNTWHSLIMAFFVSAVVMPHMFHMAFTENLNPRALVSASWGLPLLFLVMALCVPIILWAALASNATTSPDYFTLGVGLANGGGGAVLGYLAGLAGASGMLIVAILSLSGMCLNHLILPASPLNSAQDLYRNLLWTRRVLIAAILALAYVFYRLAGPNHSAVELGVLSFVAALQFVPGLIGTLFWPSGNRNGLYAGLCAGFAVWLAALLLPMVYPDWHAQHLVEMFGLRRAEGADHWNQVAIVSVALNGVVYAIISIVTPMSRSERTAAEACAVDSLRRPYRWDLSAQTVDEFVTALSGPLGPGTAAREVDMALGDLQLNANETRPYALRRLRDQLETNLSGLLGPSVAHQLMDDNLPYKPQDGESSEDIQFIESRLEQYRDRLSGLAAELDSLRRFHRQTLLELPMGVISLGGDGEIIGWNRAVEDLTGIDAEHTIGSRLAHLPAPWGDLLSEFGRGEAMHEPQRHLEVDGQSRWISLHKSLIQSPGPSEQAGGLVLVLEDITELRQMESHLAHNERLASIGRLAAGVAHEIGNPVTAIACLAQNLDGECDREEQTLSASQIMEQTRRITRIVESLVTFSHSGGLRDTIQGPVNVAATAAEAIALLLLDPDHRAQRFENHCAPDLEVIGDPQRLLQVFVNLLGNAADASDPDDAIRVLSEEHGDKVRIQVEDRGHGIPEELRAALFEPFVTSKPPGRGTGLGLALVYSIIEDHHGTVWVESPIDGDRGTRFIIELPRFSAGDLSTH</sequence>
<dbReference type="Gene3D" id="3.30.565.10">
    <property type="entry name" value="Histidine kinase-like ATPase, C-terminal domain"/>
    <property type="match status" value="1"/>
</dbReference>
<keyword evidence="14" id="KW-0175">Coiled coil</keyword>
<dbReference type="NCBIfam" id="TIGR00229">
    <property type="entry name" value="sensory_box"/>
    <property type="match status" value="1"/>
</dbReference>
<feature type="transmembrane region" description="Helical" evidence="15">
    <location>
        <begin position="321"/>
        <end position="347"/>
    </location>
</feature>
<gene>
    <name evidence="19" type="ORF">ISO4_00273</name>
</gene>
<evidence type="ECO:0000256" key="5">
    <source>
        <dbReference type="ARBA" id="ARBA00022553"/>
    </source>
</evidence>
<organism evidence="19 20">
    <name type="scientific">Alloalcanivorax venustensis ISO4</name>
    <dbReference type="NCBI Taxonomy" id="1177184"/>
    <lineage>
        <taxon>Bacteria</taxon>
        <taxon>Pseudomonadati</taxon>
        <taxon>Pseudomonadota</taxon>
        <taxon>Gammaproteobacteria</taxon>
        <taxon>Oceanospirillales</taxon>
        <taxon>Alcanivoracaceae</taxon>
        <taxon>Alloalcanivorax</taxon>
    </lineage>
</organism>
<dbReference type="InterPro" id="IPR001734">
    <property type="entry name" value="Na/solute_symporter"/>
</dbReference>
<feature type="transmembrane region" description="Helical" evidence="15">
    <location>
        <begin position="69"/>
        <end position="93"/>
    </location>
</feature>
<feature type="coiled-coil region" evidence="14">
    <location>
        <begin position="604"/>
        <end position="631"/>
    </location>
</feature>
<evidence type="ECO:0000256" key="11">
    <source>
        <dbReference type="ARBA" id="ARBA00022989"/>
    </source>
</evidence>
<dbReference type="SUPFAM" id="SSF47384">
    <property type="entry name" value="Homodimeric domain of signal transducing histidine kinase"/>
    <property type="match status" value="1"/>
</dbReference>
<evidence type="ECO:0000256" key="4">
    <source>
        <dbReference type="ARBA" id="ARBA00012438"/>
    </source>
</evidence>
<feature type="domain" description="PAS" evidence="17">
    <location>
        <begin position="628"/>
        <end position="672"/>
    </location>
</feature>
<dbReference type="RefSeq" id="WP_323745320.1">
    <property type="nucleotide sequence ID" value="NZ_ARXR01000002.1"/>
</dbReference>
<feature type="transmembrane region" description="Helical" evidence="15">
    <location>
        <begin position="39"/>
        <end position="57"/>
    </location>
</feature>
<dbReference type="InterPro" id="IPR000014">
    <property type="entry name" value="PAS"/>
</dbReference>
<keyword evidence="8" id="KW-0547">Nucleotide-binding</keyword>
<evidence type="ECO:0000256" key="9">
    <source>
        <dbReference type="ARBA" id="ARBA00022777"/>
    </source>
</evidence>